<feature type="transmembrane region" description="Helical" evidence="2">
    <location>
        <begin position="49"/>
        <end position="70"/>
    </location>
</feature>
<feature type="transmembrane region" description="Helical" evidence="2">
    <location>
        <begin position="139"/>
        <end position="164"/>
    </location>
</feature>
<evidence type="ECO:0000256" key="2">
    <source>
        <dbReference type="SAM" id="Phobius"/>
    </source>
</evidence>
<dbReference type="OrthoDB" id="9794540at2"/>
<accession>A0A1H7IDZ4</accession>
<reference evidence="3 4" key="1">
    <citation type="submission" date="2016-10" db="EMBL/GenBank/DDBJ databases">
        <authorList>
            <person name="de Groot N.N."/>
        </authorList>
    </citation>
    <scope>NUCLEOTIDE SEQUENCE [LARGE SCALE GENOMIC DNA]</scope>
    <source>
        <strain evidence="3 4">DSM 14858</strain>
    </source>
</reference>
<protein>
    <recommendedName>
        <fullName evidence="5">MotA/TolQ/ExbB proton channel family protein</fullName>
    </recommendedName>
</protein>
<dbReference type="EMBL" id="FNZQ01000001">
    <property type="protein sequence ID" value="SEK60716.1"/>
    <property type="molecule type" value="Genomic_DNA"/>
</dbReference>
<evidence type="ECO:0008006" key="5">
    <source>
        <dbReference type="Google" id="ProtNLM"/>
    </source>
</evidence>
<keyword evidence="2" id="KW-0812">Transmembrane</keyword>
<dbReference type="STRING" id="188906.SAMN04488526_1014"/>
<feature type="transmembrane region" description="Helical" evidence="2">
    <location>
        <begin position="199"/>
        <end position="220"/>
    </location>
</feature>
<keyword evidence="2" id="KW-1133">Transmembrane helix</keyword>
<keyword evidence="1" id="KW-0175">Coiled coil</keyword>
<gene>
    <name evidence="3" type="ORF">SAMN04488526_1014</name>
</gene>
<sequence length="402" mass="43124">MAREPLEHGTQFSQPIRQIVQMLAVLGAVGVGVFLAYPQVAPIFVTNPWLNGTIILVFFLGVLACFAQVFQLFSSVSWIEGFAETRLGHDISRPPGLLAPLASLLRSRSPRSQISASSSRSILDSVGARMEEARDITRYIVNTLIFLGLLGTFWGLATTVPAVVDTIRNLNPENGEGGVAVFGRLIGGLESQLAGMGTAFASSLLGLAGSLVVGLLELFAGHGQNRFYREMENWLSSITRVGLVGDSGEETIDQYSLAAVLDHMNYQMESLQDMFQKAEAGRLAADAKMGGLADAVAVMAHRMDSGGGTTDALNRVAEGQENIVEVLRGSSGGNDGLDAESRMRIRSIDVQLLKVFEELQQGRQAAIDDLRGDIGSLTRTLRQLNRQVQASQGQDQASEGDG</sequence>
<dbReference type="Proteomes" id="UP000199283">
    <property type="component" value="Unassembled WGS sequence"/>
</dbReference>
<proteinExistence type="predicted"/>
<organism evidence="3 4">
    <name type="scientific">Jannaschia helgolandensis</name>
    <dbReference type="NCBI Taxonomy" id="188906"/>
    <lineage>
        <taxon>Bacteria</taxon>
        <taxon>Pseudomonadati</taxon>
        <taxon>Pseudomonadota</taxon>
        <taxon>Alphaproteobacteria</taxon>
        <taxon>Rhodobacterales</taxon>
        <taxon>Roseobacteraceae</taxon>
        <taxon>Jannaschia</taxon>
    </lineage>
</organism>
<evidence type="ECO:0000313" key="3">
    <source>
        <dbReference type="EMBL" id="SEK60716.1"/>
    </source>
</evidence>
<evidence type="ECO:0000313" key="4">
    <source>
        <dbReference type="Proteomes" id="UP000199283"/>
    </source>
</evidence>
<dbReference type="RefSeq" id="WP_092760313.1">
    <property type="nucleotide sequence ID" value="NZ_FNZQ01000001.1"/>
</dbReference>
<dbReference type="AlphaFoldDB" id="A0A1H7IDZ4"/>
<name>A0A1H7IDZ4_9RHOB</name>
<feature type="coiled-coil region" evidence="1">
    <location>
        <begin position="367"/>
        <end position="394"/>
    </location>
</feature>
<feature type="transmembrane region" description="Helical" evidence="2">
    <location>
        <begin position="20"/>
        <end position="37"/>
    </location>
</feature>
<keyword evidence="4" id="KW-1185">Reference proteome</keyword>
<evidence type="ECO:0000256" key="1">
    <source>
        <dbReference type="SAM" id="Coils"/>
    </source>
</evidence>
<keyword evidence="2" id="KW-0472">Membrane</keyword>